<organism evidence="2 3">
    <name type="scientific">Mucuna pruriens</name>
    <name type="common">Velvet bean</name>
    <name type="synonym">Dolichos pruriens</name>
    <dbReference type="NCBI Taxonomy" id="157652"/>
    <lineage>
        <taxon>Eukaryota</taxon>
        <taxon>Viridiplantae</taxon>
        <taxon>Streptophyta</taxon>
        <taxon>Embryophyta</taxon>
        <taxon>Tracheophyta</taxon>
        <taxon>Spermatophyta</taxon>
        <taxon>Magnoliopsida</taxon>
        <taxon>eudicotyledons</taxon>
        <taxon>Gunneridae</taxon>
        <taxon>Pentapetalae</taxon>
        <taxon>rosids</taxon>
        <taxon>fabids</taxon>
        <taxon>Fabales</taxon>
        <taxon>Fabaceae</taxon>
        <taxon>Papilionoideae</taxon>
        <taxon>50 kb inversion clade</taxon>
        <taxon>NPAAA clade</taxon>
        <taxon>indigoferoid/millettioid clade</taxon>
        <taxon>Phaseoleae</taxon>
        <taxon>Mucuna</taxon>
    </lineage>
</organism>
<evidence type="ECO:0000313" key="2">
    <source>
        <dbReference type="EMBL" id="RDY00829.1"/>
    </source>
</evidence>
<sequence length="126" mass="14300">MEIGEPSPRIALFRPAENEDKIRVNLDLLQEAHKGISRQSPSRQTPRMKVSPQTLPTLRPGLEKDSRGQSKRSLPGTKKTCEDGQKDPLQTQTKDLRGRPKRSPLGTNKRSERTVKEIPSRHEQKT</sequence>
<evidence type="ECO:0000313" key="3">
    <source>
        <dbReference type="Proteomes" id="UP000257109"/>
    </source>
</evidence>
<comment type="caution">
    <text evidence="2">The sequence shown here is derived from an EMBL/GenBank/DDBJ whole genome shotgun (WGS) entry which is preliminary data.</text>
</comment>
<dbReference type="EMBL" id="QJKJ01002894">
    <property type="protein sequence ID" value="RDY00829.1"/>
    <property type="molecule type" value="Genomic_DNA"/>
</dbReference>
<keyword evidence="3" id="KW-1185">Reference proteome</keyword>
<reference evidence="2" key="1">
    <citation type="submission" date="2018-05" db="EMBL/GenBank/DDBJ databases">
        <title>Draft genome of Mucuna pruriens seed.</title>
        <authorList>
            <person name="Nnadi N.E."/>
            <person name="Vos R."/>
            <person name="Hasami M.H."/>
            <person name="Devisetty U.K."/>
            <person name="Aguiy J.C."/>
        </authorList>
    </citation>
    <scope>NUCLEOTIDE SEQUENCE [LARGE SCALE GENOMIC DNA]</scope>
    <source>
        <strain evidence="2">JCA_2017</strain>
    </source>
</reference>
<dbReference type="Proteomes" id="UP000257109">
    <property type="component" value="Unassembled WGS sequence"/>
</dbReference>
<feature type="compositionally biased region" description="Basic and acidic residues" evidence="1">
    <location>
        <begin position="109"/>
        <end position="126"/>
    </location>
</feature>
<gene>
    <name evidence="2" type="ORF">CR513_15939</name>
</gene>
<accession>A0A371HDE3</accession>
<feature type="compositionally biased region" description="Polar residues" evidence="1">
    <location>
        <begin position="37"/>
        <end position="56"/>
    </location>
</feature>
<feature type="region of interest" description="Disordered" evidence="1">
    <location>
        <begin position="33"/>
        <end position="126"/>
    </location>
</feature>
<feature type="non-terminal residue" evidence="2">
    <location>
        <position position="1"/>
    </location>
</feature>
<dbReference type="OrthoDB" id="1909122at2759"/>
<proteinExistence type="predicted"/>
<protein>
    <submittedName>
        <fullName evidence="2">Uncharacterized protein</fullName>
    </submittedName>
</protein>
<evidence type="ECO:0000256" key="1">
    <source>
        <dbReference type="SAM" id="MobiDB-lite"/>
    </source>
</evidence>
<dbReference type="AlphaFoldDB" id="A0A371HDE3"/>
<name>A0A371HDE3_MUCPR</name>